<dbReference type="Proteomes" id="UP000036681">
    <property type="component" value="Unplaced"/>
</dbReference>
<keyword evidence="1" id="KW-0175">Coiled coil</keyword>
<feature type="coiled-coil region" evidence="1">
    <location>
        <begin position="4"/>
        <end position="86"/>
    </location>
</feature>
<reference evidence="3" key="1">
    <citation type="submission" date="2017-02" db="UniProtKB">
        <authorList>
            <consortium name="WormBaseParasite"/>
        </authorList>
    </citation>
    <scope>IDENTIFICATION</scope>
</reference>
<sequence>MSRVEMIERERNDYRDSLDRLKRKTTDHITVNKHETLYKSIEERLSDIEEEKRKTEVKLASAKELLKSQEEALKQRDEERRTMKSKITAFELETRGKEAQIRHLNVREHFLIAGEFFPLHQPKMIIHYF</sequence>
<dbReference type="AlphaFoldDB" id="A0A0M3HHB8"/>
<accession>A0A0M3HHB8</accession>
<name>A0A0M3HHB8_ASCLU</name>
<dbReference type="WBParaSite" id="ALUE_0000091301-mRNA-1">
    <property type="protein sequence ID" value="ALUE_0000091301-mRNA-1"/>
    <property type="gene ID" value="ALUE_0000091301"/>
</dbReference>
<evidence type="ECO:0000313" key="2">
    <source>
        <dbReference type="Proteomes" id="UP000036681"/>
    </source>
</evidence>
<organism evidence="2 3">
    <name type="scientific">Ascaris lumbricoides</name>
    <name type="common">Giant roundworm</name>
    <dbReference type="NCBI Taxonomy" id="6252"/>
    <lineage>
        <taxon>Eukaryota</taxon>
        <taxon>Metazoa</taxon>
        <taxon>Ecdysozoa</taxon>
        <taxon>Nematoda</taxon>
        <taxon>Chromadorea</taxon>
        <taxon>Rhabditida</taxon>
        <taxon>Spirurina</taxon>
        <taxon>Ascaridomorpha</taxon>
        <taxon>Ascaridoidea</taxon>
        <taxon>Ascarididae</taxon>
        <taxon>Ascaris</taxon>
    </lineage>
</organism>
<evidence type="ECO:0000313" key="3">
    <source>
        <dbReference type="WBParaSite" id="ALUE_0000091301-mRNA-1"/>
    </source>
</evidence>
<proteinExistence type="predicted"/>
<protein>
    <submittedName>
        <fullName evidence="3">Uncharacterized protein</fullName>
    </submittedName>
</protein>
<keyword evidence="2" id="KW-1185">Reference proteome</keyword>
<evidence type="ECO:0000256" key="1">
    <source>
        <dbReference type="SAM" id="Coils"/>
    </source>
</evidence>